<gene>
    <name evidence="3" type="ORF">SAMN05443575_1917</name>
</gene>
<dbReference type="Proteomes" id="UP000186132">
    <property type="component" value="Unassembled WGS sequence"/>
</dbReference>
<evidence type="ECO:0000313" key="3">
    <source>
        <dbReference type="EMBL" id="SHG28524.1"/>
    </source>
</evidence>
<dbReference type="AlphaFoldDB" id="A0A1M5IJI7"/>
<evidence type="ECO:0008006" key="5">
    <source>
        <dbReference type="Google" id="ProtNLM"/>
    </source>
</evidence>
<dbReference type="STRING" id="1206085.SAMN05443575_1917"/>
<dbReference type="InterPro" id="IPR017853">
    <property type="entry name" value="GH"/>
</dbReference>
<accession>A0A1M5IJI7</accession>
<dbReference type="EMBL" id="FQVU01000002">
    <property type="protein sequence ID" value="SHG28524.1"/>
    <property type="molecule type" value="Genomic_DNA"/>
</dbReference>
<dbReference type="RefSeq" id="WP_073389033.1">
    <property type="nucleotide sequence ID" value="NZ_FQVU01000002.1"/>
</dbReference>
<dbReference type="OrthoDB" id="9800974at2"/>
<evidence type="ECO:0000256" key="1">
    <source>
        <dbReference type="SAM" id="MobiDB-lite"/>
    </source>
</evidence>
<feature type="chain" id="PRO_5038704925" description="Beta-galactosidase" evidence="2">
    <location>
        <begin position="22"/>
        <end position="418"/>
    </location>
</feature>
<dbReference type="Gene3D" id="3.20.20.80">
    <property type="entry name" value="Glycosidases"/>
    <property type="match status" value="1"/>
</dbReference>
<proteinExistence type="predicted"/>
<evidence type="ECO:0000313" key="4">
    <source>
        <dbReference type="Proteomes" id="UP000186132"/>
    </source>
</evidence>
<evidence type="ECO:0000256" key="2">
    <source>
        <dbReference type="SAM" id="SignalP"/>
    </source>
</evidence>
<protein>
    <recommendedName>
        <fullName evidence="5">Beta-galactosidase</fullName>
    </recommendedName>
</protein>
<feature type="region of interest" description="Disordered" evidence="1">
    <location>
        <begin position="192"/>
        <end position="211"/>
    </location>
</feature>
<reference evidence="3 4" key="1">
    <citation type="submission" date="2016-11" db="EMBL/GenBank/DDBJ databases">
        <authorList>
            <person name="Jaros S."/>
            <person name="Januszkiewicz K."/>
            <person name="Wedrychowicz H."/>
        </authorList>
    </citation>
    <scope>NUCLEOTIDE SEQUENCE [LARGE SCALE GENOMIC DNA]</scope>
    <source>
        <strain evidence="3 4">DSM 45627</strain>
    </source>
</reference>
<dbReference type="SUPFAM" id="SSF51445">
    <property type="entry name" value="(Trans)glycosidases"/>
    <property type="match status" value="1"/>
</dbReference>
<keyword evidence="4" id="KW-1185">Reference proteome</keyword>
<keyword evidence="2" id="KW-0732">Signal</keyword>
<organism evidence="3 4">
    <name type="scientific">Jatrophihabitans endophyticus</name>
    <dbReference type="NCBI Taxonomy" id="1206085"/>
    <lineage>
        <taxon>Bacteria</taxon>
        <taxon>Bacillati</taxon>
        <taxon>Actinomycetota</taxon>
        <taxon>Actinomycetes</taxon>
        <taxon>Jatrophihabitantales</taxon>
        <taxon>Jatrophihabitantaceae</taxon>
        <taxon>Jatrophihabitans</taxon>
    </lineage>
</organism>
<feature type="signal peptide" evidence="2">
    <location>
        <begin position="1"/>
        <end position="21"/>
    </location>
</feature>
<name>A0A1M5IJI7_9ACTN</name>
<sequence length="418" mass="44842">MRNRPGAIVATLVLLAVTAIAAGAIASPRPAAAAAGSAPFVATLATHVDTADQESAAGLKVGMLEVHWNRFEPQRGVVDTDYATGIKAQFDKLRKAGMQVTLGLGLHFTPSWILSYKSNHLVDNHGTYSTQADFVFNRAVRARGNWYLAQLDRWLGLENMWAVRVTSGGSSELLYPSSTFWAYSPGAQTATNRPKTLAANPMPGWRPGDRSTRDQRNAWAHWYVGALADVADWQMATVTNLGFRGYFQPVTPGQGIRPGQWNAQMAAGLAEGTLGRGAAWYVLYASLRERTHVTAYLSSLADGTADDDLCTAADAAKPLQGTDFSRWSGARWLAWVAHYNHFTIAGEPPGRPATAGAALTHYRDGSAAGLLATAMRQATSCGFLGVYWAHDDQVWDGTMPLRTLAAYTSPSATAPAAA</sequence>